<dbReference type="AlphaFoldDB" id="A0A1G6YYB5"/>
<dbReference type="Proteomes" id="UP000183685">
    <property type="component" value="Unassembled WGS sequence"/>
</dbReference>
<keyword evidence="8" id="KW-0966">Cell projection</keyword>
<comment type="function">
    <text evidence="4 5">Required for flagellar hook formation. May act as a scaffolding protein.</text>
</comment>
<dbReference type="Pfam" id="PF03963">
    <property type="entry name" value="FlgD"/>
    <property type="match status" value="1"/>
</dbReference>
<accession>A0A1G6YYB5</accession>
<evidence type="ECO:0000313" key="8">
    <source>
        <dbReference type="EMBL" id="SDD94556.1"/>
    </source>
</evidence>
<dbReference type="OrthoDB" id="9785233at2"/>
<sequence>MVDLTGITSATGTGTTRGDNSAAKLADDFDDFLTLLTTQLQNQDPTDPMDSNEFTNQLVQFSSVEQQIQTNQNLESLQSLLEMNNIASAATFLGSDALIMGNKGDHDGSSGITWQYQNTAATEDLTVQVRSETGTLVYSEAGSTSLGLHTFDWAGIDTAGNPVAPGEYTLNISATNADGAALSPPIAVRDTITAVDTSGLEPIFTVGPNEVGQSDILQLVHRN</sequence>
<feature type="domain" description="FlgD/Vpr Ig-like" evidence="7">
    <location>
        <begin position="106"/>
        <end position="178"/>
    </location>
</feature>
<evidence type="ECO:0000256" key="2">
    <source>
        <dbReference type="ARBA" id="ARBA00016013"/>
    </source>
</evidence>
<dbReference type="InterPro" id="IPR025965">
    <property type="entry name" value="FlgD/Vpr_Ig-like"/>
</dbReference>
<keyword evidence="8" id="KW-0282">Flagellum</keyword>
<evidence type="ECO:0000259" key="7">
    <source>
        <dbReference type="Pfam" id="PF13860"/>
    </source>
</evidence>
<dbReference type="Gene3D" id="2.30.30.910">
    <property type="match status" value="1"/>
</dbReference>
<name>A0A1G6YYB5_9PROT</name>
<organism evidence="8 9">
    <name type="scientific">Kordiimonas lacus</name>
    <dbReference type="NCBI Taxonomy" id="637679"/>
    <lineage>
        <taxon>Bacteria</taxon>
        <taxon>Pseudomonadati</taxon>
        <taxon>Pseudomonadota</taxon>
        <taxon>Alphaproteobacteria</taxon>
        <taxon>Kordiimonadales</taxon>
        <taxon>Kordiimonadaceae</taxon>
        <taxon>Kordiimonas</taxon>
    </lineage>
</organism>
<dbReference type="GO" id="GO:0044781">
    <property type="term" value="P:bacterial-type flagellum organization"/>
    <property type="evidence" value="ECO:0007669"/>
    <property type="project" value="UniProtKB-UniRule"/>
</dbReference>
<evidence type="ECO:0000256" key="4">
    <source>
        <dbReference type="ARBA" id="ARBA00024746"/>
    </source>
</evidence>
<dbReference type="Pfam" id="PF13860">
    <property type="entry name" value="FlgD_ig"/>
    <property type="match status" value="1"/>
</dbReference>
<gene>
    <name evidence="8" type="ORF">SAMN04488071_1766</name>
</gene>
<comment type="similarity">
    <text evidence="1 5">Belongs to the FlgD family.</text>
</comment>
<keyword evidence="3 5" id="KW-1005">Bacterial flagellum biogenesis</keyword>
<feature type="region of interest" description="Disordered" evidence="6">
    <location>
        <begin position="1"/>
        <end position="20"/>
    </location>
</feature>
<proteinExistence type="inferred from homology"/>
<dbReference type="STRING" id="637679.GCA_001550055_01448"/>
<feature type="compositionally biased region" description="Low complexity" evidence="6">
    <location>
        <begin position="1"/>
        <end position="18"/>
    </location>
</feature>
<keyword evidence="8" id="KW-0969">Cilium</keyword>
<dbReference type="EMBL" id="FNAK01000003">
    <property type="protein sequence ID" value="SDD94556.1"/>
    <property type="molecule type" value="Genomic_DNA"/>
</dbReference>
<dbReference type="RefSeq" id="WP_068303055.1">
    <property type="nucleotide sequence ID" value="NZ_FNAK01000003.1"/>
</dbReference>
<reference evidence="8 9" key="1">
    <citation type="submission" date="2016-10" db="EMBL/GenBank/DDBJ databases">
        <authorList>
            <person name="de Groot N.N."/>
        </authorList>
    </citation>
    <scope>NUCLEOTIDE SEQUENCE [LARGE SCALE GENOMIC DNA]</scope>
    <source>
        <strain evidence="8 9">CGMCC 1.9109</strain>
    </source>
</reference>
<dbReference type="InterPro" id="IPR005648">
    <property type="entry name" value="FlgD"/>
</dbReference>
<evidence type="ECO:0000313" key="9">
    <source>
        <dbReference type="Proteomes" id="UP000183685"/>
    </source>
</evidence>
<evidence type="ECO:0000256" key="3">
    <source>
        <dbReference type="ARBA" id="ARBA00022795"/>
    </source>
</evidence>
<dbReference type="Gene3D" id="2.60.40.4070">
    <property type="match status" value="1"/>
</dbReference>
<evidence type="ECO:0000256" key="5">
    <source>
        <dbReference type="RuleBase" id="RU362076"/>
    </source>
</evidence>
<evidence type="ECO:0000256" key="1">
    <source>
        <dbReference type="ARBA" id="ARBA00010577"/>
    </source>
</evidence>
<evidence type="ECO:0000256" key="6">
    <source>
        <dbReference type="SAM" id="MobiDB-lite"/>
    </source>
</evidence>
<protein>
    <recommendedName>
        <fullName evidence="2 5">Basal-body rod modification protein FlgD</fullName>
    </recommendedName>
</protein>
<keyword evidence="9" id="KW-1185">Reference proteome</keyword>